<dbReference type="GO" id="GO:0000977">
    <property type="term" value="F:RNA polymerase II transcription regulatory region sequence-specific DNA binding"/>
    <property type="evidence" value="ECO:0007669"/>
    <property type="project" value="TreeGrafter"/>
</dbReference>
<name>A0A368FUW7_ANCCA</name>
<dbReference type="SMART" id="SM00355">
    <property type="entry name" value="ZnF_C2H2"/>
    <property type="match status" value="1"/>
</dbReference>
<organism evidence="11 12">
    <name type="scientific">Ancylostoma caninum</name>
    <name type="common">Dog hookworm</name>
    <dbReference type="NCBI Taxonomy" id="29170"/>
    <lineage>
        <taxon>Eukaryota</taxon>
        <taxon>Metazoa</taxon>
        <taxon>Ecdysozoa</taxon>
        <taxon>Nematoda</taxon>
        <taxon>Chromadorea</taxon>
        <taxon>Rhabditida</taxon>
        <taxon>Rhabditina</taxon>
        <taxon>Rhabditomorpha</taxon>
        <taxon>Strongyloidea</taxon>
        <taxon>Ancylostomatidae</taxon>
        <taxon>Ancylostomatinae</taxon>
        <taxon>Ancylostoma</taxon>
    </lineage>
</organism>
<keyword evidence="2" id="KW-0479">Metal-binding</keyword>
<evidence type="ECO:0000256" key="1">
    <source>
        <dbReference type="ARBA" id="ARBA00004123"/>
    </source>
</evidence>
<dbReference type="Pfam" id="PF00096">
    <property type="entry name" value="zf-C2H2"/>
    <property type="match status" value="1"/>
</dbReference>
<dbReference type="PROSITE" id="PS00028">
    <property type="entry name" value="ZINC_FINGER_C2H2_1"/>
    <property type="match status" value="1"/>
</dbReference>
<evidence type="ECO:0000313" key="11">
    <source>
        <dbReference type="EMBL" id="RCN35268.1"/>
    </source>
</evidence>
<comment type="caution">
    <text evidence="11">The sequence shown here is derived from an EMBL/GenBank/DDBJ whole genome shotgun (WGS) entry which is preliminary data.</text>
</comment>
<dbReference type="AlphaFoldDB" id="A0A368FUW7"/>
<keyword evidence="8" id="KW-0539">Nucleus</keyword>
<dbReference type="OrthoDB" id="9198690at2759"/>
<keyword evidence="4 9" id="KW-0863">Zinc-finger</keyword>
<dbReference type="InterPro" id="IPR036236">
    <property type="entry name" value="Znf_C2H2_sf"/>
</dbReference>
<keyword evidence="6" id="KW-0805">Transcription regulation</keyword>
<accession>A0A368FUW7</accession>
<feature type="domain" description="C2H2-type" evidence="10">
    <location>
        <begin position="10"/>
        <end position="37"/>
    </location>
</feature>
<keyword evidence="7" id="KW-0804">Transcription</keyword>
<evidence type="ECO:0000256" key="4">
    <source>
        <dbReference type="ARBA" id="ARBA00022771"/>
    </source>
</evidence>
<dbReference type="SUPFAM" id="SSF57667">
    <property type="entry name" value="beta-beta-alpha zinc fingers"/>
    <property type="match status" value="1"/>
</dbReference>
<evidence type="ECO:0000259" key="10">
    <source>
        <dbReference type="PROSITE" id="PS50157"/>
    </source>
</evidence>
<evidence type="ECO:0000256" key="3">
    <source>
        <dbReference type="ARBA" id="ARBA00022737"/>
    </source>
</evidence>
<evidence type="ECO:0000313" key="12">
    <source>
        <dbReference type="Proteomes" id="UP000252519"/>
    </source>
</evidence>
<dbReference type="GO" id="GO:0000981">
    <property type="term" value="F:DNA-binding transcription factor activity, RNA polymerase II-specific"/>
    <property type="evidence" value="ECO:0007669"/>
    <property type="project" value="TreeGrafter"/>
</dbReference>
<evidence type="ECO:0000256" key="7">
    <source>
        <dbReference type="ARBA" id="ARBA00023163"/>
    </source>
</evidence>
<dbReference type="GO" id="GO:0005634">
    <property type="term" value="C:nucleus"/>
    <property type="evidence" value="ECO:0007669"/>
    <property type="project" value="UniProtKB-SubCell"/>
</dbReference>
<evidence type="ECO:0000256" key="6">
    <source>
        <dbReference type="ARBA" id="ARBA00023015"/>
    </source>
</evidence>
<evidence type="ECO:0000256" key="2">
    <source>
        <dbReference type="ARBA" id="ARBA00022723"/>
    </source>
</evidence>
<proteinExistence type="predicted"/>
<protein>
    <submittedName>
        <fullName evidence="11">Zinc finger, C2H2 type</fullName>
    </submittedName>
</protein>
<evidence type="ECO:0000256" key="9">
    <source>
        <dbReference type="PROSITE-ProRule" id="PRU00042"/>
    </source>
</evidence>
<reference evidence="11 12" key="1">
    <citation type="submission" date="2014-10" db="EMBL/GenBank/DDBJ databases">
        <title>Draft genome of the hookworm Ancylostoma caninum.</title>
        <authorList>
            <person name="Mitreva M."/>
        </authorList>
    </citation>
    <scope>NUCLEOTIDE SEQUENCE [LARGE SCALE GENOMIC DNA]</scope>
    <source>
        <strain evidence="11 12">Baltimore</strain>
    </source>
</reference>
<keyword evidence="12" id="KW-1185">Reference proteome</keyword>
<evidence type="ECO:0000256" key="8">
    <source>
        <dbReference type="ARBA" id="ARBA00023242"/>
    </source>
</evidence>
<dbReference type="Proteomes" id="UP000252519">
    <property type="component" value="Unassembled WGS sequence"/>
</dbReference>
<evidence type="ECO:0000256" key="5">
    <source>
        <dbReference type="ARBA" id="ARBA00022833"/>
    </source>
</evidence>
<gene>
    <name evidence="11" type="ORF">ANCCAN_18864</name>
</gene>
<dbReference type="GO" id="GO:0008270">
    <property type="term" value="F:zinc ion binding"/>
    <property type="evidence" value="ECO:0007669"/>
    <property type="project" value="UniProtKB-KW"/>
</dbReference>
<dbReference type="STRING" id="29170.A0A368FUW7"/>
<keyword evidence="3" id="KW-0677">Repeat</keyword>
<dbReference type="PANTHER" id="PTHR14196:SF0">
    <property type="entry name" value="PROTEIN BOWEL"/>
    <property type="match status" value="1"/>
</dbReference>
<dbReference type="InterPro" id="IPR050717">
    <property type="entry name" value="C2H2-ZF_Transcription_Reg"/>
</dbReference>
<dbReference type="PANTHER" id="PTHR14196">
    <property type="entry name" value="ODD-SKIPPED - RELATED"/>
    <property type="match status" value="1"/>
</dbReference>
<dbReference type="EMBL" id="JOJR01000681">
    <property type="protein sequence ID" value="RCN35268.1"/>
    <property type="molecule type" value="Genomic_DNA"/>
</dbReference>
<comment type="subcellular location">
    <subcellularLocation>
        <location evidence="1">Nucleus</location>
    </subcellularLocation>
</comment>
<dbReference type="FunFam" id="3.30.160.60:FF:000164">
    <property type="entry name" value="Fez family zinc finger protein 2"/>
    <property type="match status" value="1"/>
</dbReference>
<dbReference type="Gene3D" id="3.30.160.60">
    <property type="entry name" value="Classic Zinc Finger"/>
    <property type="match status" value="1"/>
</dbReference>
<keyword evidence="5" id="KW-0862">Zinc</keyword>
<dbReference type="InterPro" id="IPR013087">
    <property type="entry name" value="Znf_C2H2_type"/>
</dbReference>
<dbReference type="PROSITE" id="PS50157">
    <property type="entry name" value="ZINC_FINGER_C2H2_2"/>
    <property type="match status" value="1"/>
</dbReference>
<sequence length="69" mass="7784">MPVHTGIRPFTCKICGKAFRQASTLCRHKIIHTELKPHTSALNIRRRGEILNHSVLQGSGFLDHHFLVG</sequence>